<accession>A0AAV4R2N6</accession>
<dbReference type="Proteomes" id="UP001054837">
    <property type="component" value="Unassembled WGS sequence"/>
</dbReference>
<dbReference type="EMBL" id="BPLQ01005644">
    <property type="protein sequence ID" value="GIY16183.1"/>
    <property type="molecule type" value="Genomic_DNA"/>
</dbReference>
<sequence>MINYTLLPNTYSPNKPPYQCPTCPRVTQRLGCRLVGLSHGLGSHRRQRNEDLRETVLINYPSGCLMNGEWRWFVIFARVKSCCIAIIWPGS</sequence>
<dbReference type="AlphaFoldDB" id="A0AAV4R2N6"/>
<evidence type="ECO:0000313" key="2">
    <source>
        <dbReference type="Proteomes" id="UP001054837"/>
    </source>
</evidence>
<proteinExistence type="predicted"/>
<name>A0AAV4R2N6_9ARAC</name>
<evidence type="ECO:0008006" key="3">
    <source>
        <dbReference type="Google" id="ProtNLM"/>
    </source>
</evidence>
<protein>
    <recommendedName>
        <fullName evidence="3">C2H2-type domain-containing protein</fullName>
    </recommendedName>
</protein>
<gene>
    <name evidence="1" type="ORF">CDAR_310511</name>
</gene>
<comment type="caution">
    <text evidence="1">The sequence shown here is derived from an EMBL/GenBank/DDBJ whole genome shotgun (WGS) entry which is preliminary data.</text>
</comment>
<keyword evidence="2" id="KW-1185">Reference proteome</keyword>
<reference evidence="1 2" key="1">
    <citation type="submission" date="2021-06" db="EMBL/GenBank/DDBJ databases">
        <title>Caerostris darwini draft genome.</title>
        <authorList>
            <person name="Kono N."/>
            <person name="Arakawa K."/>
        </authorList>
    </citation>
    <scope>NUCLEOTIDE SEQUENCE [LARGE SCALE GENOMIC DNA]</scope>
</reference>
<organism evidence="1 2">
    <name type="scientific">Caerostris darwini</name>
    <dbReference type="NCBI Taxonomy" id="1538125"/>
    <lineage>
        <taxon>Eukaryota</taxon>
        <taxon>Metazoa</taxon>
        <taxon>Ecdysozoa</taxon>
        <taxon>Arthropoda</taxon>
        <taxon>Chelicerata</taxon>
        <taxon>Arachnida</taxon>
        <taxon>Araneae</taxon>
        <taxon>Araneomorphae</taxon>
        <taxon>Entelegynae</taxon>
        <taxon>Araneoidea</taxon>
        <taxon>Araneidae</taxon>
        <taxon>Caerostris</taxon>
    </lineage>
</organism>
<evidence type="ECO:0000313" key="1">
    <source>
        <dbReference type="EMBL" id="GIY16183.1"/>
    </source>
</evidence>